<evidence type="ECO:0000313" key="2">
    <source>
        <dbReference type="Proteomes" id="UP000185812"/>
    </source>
</evidence>
<evidence type="ECO:0008006" key="3">
    <source>
        <dbReference type="Google" id="ProtNLM"/>
    </source>
</evidence>
<dbReference type="SUPFAM" id="SSF48452">
    <property type="entry name" value="TPR-like"/>
    <property type="match status" value="1"/>
</dbReference>
<dbReference type="EMBL" id="FRAU01000009">
    <property type="protein sequence ID" value="SHK96926.1"/>
    <property type="molecule type" value="Genomic_DNA"/>
</dbReference>
<evidence type="ECO:0000313" key="1">
    <source>
        <dbReference type="EMBL" id="SHK96926.1"/>
    </source>
</evidence>
<sequence>MRRNIRLIALATCLLLLGLYGAGCDFLDPTRVENPRTTLEDFQQAPEPVAALLPGLRAQFARALGAVVVITEFVTDNFSINGTGLGGTVYDFPRDIKPVDLDRTSRFTGPYWNLQELRALADFLLNEVAPADSRATPEQLAEARYYRGMAYLMLGENFVAAPVEQDGTPVAAAQLLERAISDLENALDTNAELPDGVSLDLAARAALARAHRALGHAELADQYAQQVLSADPAFLFAQGFDASSIDNAPWAYLVARALQEMQPLPRLDFLDPKYIDRESPIPVAKAEEMLLIRAEVALANGNEDAARSFMKAARALAASRPVAQFQDDDPRLDNDLNPRPRSSSILIADEPGAPFRAGLVKDRPGLVTVPLVSATSVTDADIDGATGTALVRLLYLMRQEILFLEARRMHDLGIRLPIMLREINTNPNINDGDFGTRVFVPDYIPPANEMDLYDPLILYDEQGNLLSNEVTIRIDMNRVLAESRGLVVQNPLLPGS</sequence>
<proteinExistence type="predicted"/>
<dbReference type="Proteomes" id="UP000185812">
    <property type="component" value="Unassembled WGS sequence"/>
</dbReference>
<dbReference type="Gene3D" id="1.25.40.390">
    <property type="match status" value="1"/>
</dbReference>
<dbReference type="RefSeq" id="WP_072716225.1">
    <property type="nucleotide sequence ID" value="NZ_FRAU01000009.1"/>
</dbReference>
<name>A0A1M6WTD6_9BACT</name>
<organism evidence="1 2">
    <name type="scientific">Rhodothermus profundi</name>
    <dbReference type="NCBI Taxonomy" id="633813"/>
    <lineage>
        <taxon>Bacteria</taxon>
        <taxon>Pseudomonadati</taxon>
        <taxon>Rhodothermota</taxon>
        <taxon>Rhodothermia</taxon>
        <taxon>Rhodothermales</taxon>
        <taxon>Rhodothermaceae</taxon>
        <taxon>Rhodothermus</taxon>
    </lineage>
</organism>
<dbReference type="STRING" id="633813.SAMN04488087_2423"/>
<dbReference type="InterPro" id="IPR011990">
    <property type="entry name" value="TPR-like_helical_dom_sf"/>
</dbReference>
<dbReference type="AlphaFoldDB" id="A0A1M6WTD6"/>
<dbReference type="OrthoDB" id="1490855at2"/>
<gene>
    <name evidence="1" type="ORF">SAMN04488087_2423</name>
</gene>
<accession>A0A1M6WTD6</accession>
<keyword evidence="2" id="KW-1185">Reference proteome</keyword>
<dbReference type="Gene3D" id="1.25.40.10">
    <property type="entry name" value="Tetratricopeptide repeat domain"/>
    <property type="match status" value="1"/>
</dbReference>
<reference evidence="2" key="1">
    <citation type="submission" date="2016-11" db="EMBL/GenBank/DDBJ databases">
        <authorList>
            <person name="Varghese N."/>
            <person name="Submissions S."/>
        </authorList>
    </citation>
    <scope>NUCLEOTIDE SEQUENCE [LARGE SCALE GENOMIC DNA]</scope>
    <source>
        <strain evidence="2">DSM 22212</strain>
    </source>
</reference>
<protein>
    <recommendedName>
        <fullName evidence="3">SusD family protein</fullName>
    </recommendedName>
</protein>